<evidence type="ECO:0000256" key="1">
    <source>
        <dbReference type="SAM" id="MobiDB-lite"/>
    </source>
</evidence>
<evidence type="ECO:0000313" key="3">
    <source>
        <dbReference type="Proteomes" id="UP000325755"/>
    </source>
</evidence>
<dbReference type="RefSeq" id="WP_153249531.1">
    <property type="nucleotide sequence ID" value="NZ_CP044205.1"/>
</dbReference>
<dbReference type="PROSITE" id="PS51257">
    <property type="entry name" value="PROKAR_LIPOPROTEIN"/>
    <property type="match status" value="1"/>
</dbReference>
<feature type="region of interest" description="Disordered" evidence="1">
    <location>
        <begin position="128"/>
        <end position="164"/>
    </location>
</feature>
<dbReference type="EMBL" id="CP044205">
    <property type="protein sequence ID" value="QFY43547.1"/>
    <property type="molecule type" value="Genomic_DNA"/>
</dbReference>
<gene>
    <name evidence="2" type="ORF">F6R98_13730</name>
</gene>
<evidence type="ECO:0008006" key="4">
    <source>
        <dbReference type="Google" id="ProtNLM"/>
    </source>
</evidence>
<name>A0A5Q0BN65_9GAMM</name>
<accession>A0A5Q0BN65</accession>
<keyword evidence="3" id="KW-1185">Reference proteome</keyword>
<dbReference type="KEGG" id="mmob:F6R98_13730"/>
<proteinExistence type="predicted"/>
<organism evidence="2 3">
    <name type="scientific">Candidatus Methylospira mobilis</name>
    <dbReference type="NCBI Taxonomy" id="1808979"/>
    <lineage>
        <taxon>Bacteria</taxon>
        <taxon>Pseudomonadati</taxon>
        <taxon>Pseudomonadota</taxon>
        <taxon>Gammaproteobacteria</taxon>
        <taxon>Methylococcales</taxon>
        <taxon>Methylococcaceae</taxon>
        <taxon>Candidatus Methylospira</taxon>
    </lineage>
</organism>
<sequence>MQTQFRFYTAASILLLYTVLSGCSSNKTSLVIKSEPDGAYISQTETGAGLGVAPVTLDFDKAELVNKTNRDKERTGCFRVKGYSARWMSGATASSAPAIRLCNPVGKNFTVTLQRNANAPGLEKDLEFAKQDKDSQTQQQQANAPQKQQAKVVQPVDEATPAER</sequence>
<dbReference type="AlphaFoldDB" id="A0A5Q0BN65"/>
<evidence type="ECO:0000313" key="2">
    <source>
        <dbReference type="EMBL" id="QFY43547.1"/>
    </source>
</evidence>
<dbReference type="InParanoid" id="A0A5Q0BN65"/>
<reference evidence="2 3" key="1">
    <citation type="submission" date="2019-09" db="EMBL/GenBank/DDBJ databases">
        <title>Ecophysiology of the spiral-shaped methanotroph Methylospira mobilis as revealed by the complete genome sequence.</title>
        <authorList>
            <person name="Oshkin I.Y."/>
            <person name="Dedysh S.N."/>
            <person name="Miroshnikov K."/>
            <person name="Danilova O.V."/>
            <person name="Hakobyan A."/>
            <person name="Liesack W."/>
        </authorList>
    </citation>
    <scope>NUCLEOTIDE SEQUENCE [LARGE SCALE GENOMIC DNA]</scope>
    <source>
        <strain evidence="2 3">Shm1</strain>
    </source>
</reference>
<feature type="compositionally biased region" description="Low complexity" evidence="1">
    <location>
        <begin position="136"/>
        <end position="157"/>
    </location>
</feature>
<dbReference type="Proteomes" id="UP000325755">
    <property type="component" value="Chromosome"/>
</dbReference>
<protein>
    <recommendedName>
        <fullName evidence="4">Lipoprotein</fullName>
    </recommendedName>
</protein>